<evidence type="ECO:0000259" key="3">
    <source>
        <dbReference type="Pfam" id="PF07804"/>
    </source>
</evidence>
<dbReference type="KEGG" id="scl:sce1271"/>
<dbReference type="AlphaFoldDB" id="A9F6F2"/>
<keyword evidence="1" id="KW-0808">Transferase</keyword>
<reference evidence="4 5" key="1">
    <citation type="journal article" date="2007" name="Nat. Biotechnol.">
        <title>Complete genome sequence of the myxobacterium Sorangium cellulosum.</title>
        <authorList>
            <person name="Schneiker S."/>
            <person name="Perlova O."/>
            <person name="Kaiser O."/>
            <person name="Gerth K."/>
            <person name="Alici A."/>
            <person name="Altmeyer M.O."/>
            <person name="Bartels D."/>
            <person name="Bekel T."/>
            <person name="Beyer S."/>
            <person name="Bode E."/>
            <person name="Bode H.B."/>
            <person name="Bolten C.J."/>
            <person name="Choudhuri J.V."/>
            <person name="Doss S."/>
            <person name="Elnakady Y.A."/>
            <person name="Frank B."/>
            <person name="Gaigalat L."/>
            <person name="Goesmann A."/>
            <person name="Groeger C."/>
            <person name="Gross F."/>
            <person name="Jelsbak L."/>
            <person name="Jelsbak L."/>
            <person name="Kalinowski J."/>
            <person name="Kegler C."/>
            <person name="Knauber T."/>
            <person name="Konietzny S."/>
            <person name="Kopp M."/>
            <person name="Krause L."/>
            <person name="Krug D."/>
            <person name="Linke B."/>
            <person name="Mahmud T."/>
            <person name="Martinez-Arias R."/>
            <person name="McHardy A.C."/>
            <person name="Merai M."/>
            <person name="Meyer F."/>
            <person name="Mormann S."/>
            <person name="Munoz-Dorado J."/>
            <person name="Perez J."/>
            <person name="Pradella S."/>
            <person name="Rachid S."/>
            <person name="Raddatz G."/>
            <person name="Rosenau F."/>
            <person name="Rueckert C."/>
            <person name="Sasse F."/>
            <person name="Scharfe M."/>
            <person name="Schuster S.C."/>
            <person name="Suen G."/>
            <person name="Treuner-Lange A."/>
            <person name="Velicer G.J."/>
            <person name="Vorholter F.-J."/>
            <person name="Weissman K.J."/>
            <person name="Welch R.D."/>
            <person name="Wenzel S.C."/>
            <person name="Whitworth D.E."/>
            <person name="Wilhelm S."/>
            <person name="Wittmann C."/>
            <person name="Bloecker H."/>
            <person name="Puehler A."/>
            <person name="Mueller R."/>
        </authorList>
    </citation>
    <scope>NUCLEOTIDE SEQUENCE [LARGE SCALE GENOMIC DNA]</scope>
    <source>
        <strain evidence="5">So ce56</strain>
    </source>
</reference>
<proteinExistence type="predicted"/>
<evidence type="ECO:0000313" key="4">
    <source>
        <dbReference type="EMBL" id="CAN91429.1"/>
    </source>
</evidence>
<dbReference type="eggNOG" id="COG3550">
    <property type="taxonomic scope" value="Bacteria"/>
</dbReference>
<evidence type="ECO:0000313" key="5">
    <source>
        <dbReference type="Proteomes" id="UP000002139"/>
    </source>
</evidence>
<dbReference type="InterPro" id="IPR012893">
    <property type="entry name" value="HipA-like_C"/>
</dbReference>
<name>A9F6F2_SORC5</name>
<sequence length="308" mass="34354">MAEAYSIREVSPVWRTGEEPMGTKRKFWCHADDRRRYLFKYARAGTGEDWAEKIAAEVAGTLGVPHAEVDLAVYEEQPGTLTLAITDDEHALAHGNELLQERRPEYPVHAAYSASEHTVTLVLDALSQSFIGAPEGTASADLATAVDWFLGYLMLDALIGNTDRHHENWAVLVRVGQAERYAALAPSYDHASCLGRELKDEERRARLEGRDRRRSVDAYCKKARSALYRNAQDPAPMSPLDAFAEAMRHAQPAGRHWLERLGAADHAKVSSIVDRIPAHRISEPARQFALAVMATNRRALLSLLEKHP</sequence>
<keyword evidence="5" id="KW-1185">Reference proteome</keyword>
<gene>
    <name evidence="4" type="ordered locus">sce1271</name>
</gene>
<dbReference type="Pfam" id="PF07804">
    <property type="entry name" value="HipA_C"/>
    <property type="match status" value="1"/>
</dbReference>
<dbReference type="Gene3D" id="1.10.1070.20">
    <property type="match status" value="1"/>
</dbReference>
<evidence type="ECO:0000256" key="2">
    <source>
        <dbReference type="ARBA" id="ARBA00022777"/>
    </source>
</evidence>
<dbReference type="HOGENOM" id="CLU_076579_0_0_7"/>
<dbReference type="STRING" id="448385.sce1271"/>
<organism evidence="4 5">
    <name type="scientific">Sorangium cellulosum (strain So ce56)</name>
    <name type="common">Polyangium cellulosum (strain So ce56)</name>
    <dbReference type="NCBI Taxonomy" id="448385"/>
    <lineage>
        <taxon>Bacteria</taxon>
        <taxon>Pseudomonadati</taxon>
        <taxon>Myxococcota</taxon>
        <taxon>Polyangia</taxon>
        <taxon>Polyangiales</taxon>
        <taxon>Polyangiaceae</taxon>
        <taxon>Sorangium</taxon>
    </lineage>
</organism>
<keyword evidence="2" id="KW-0418">Kinase</keyword>
<feature type="domain" description="HipA-like C-terminal" evidence="3">
    <location>
        <begin position="22"/>
        <end position="213"/>
    </location>
</feature>
<evidence type="ECO:0000256" key="1">
    <source>
        <dbReference type="ARBA" id="ARBA00022679"/>
    </source>
</evidence>
<dbReference type="GO" id="GO:0016301">
    <property type="term" value="F:kinase activity"/>
    <property type="evidence" value="ECO:0007669"/>
    <property type="project" value="UniProtKB-KW"/>
</dbReference>
<protein>
    <recommendedName>
        <fullName evidence="3">HipA-like C-terminal domain-containing protein</fullName>
    </recommendedName>
</protein>
<dbReference type="EMBL" id="AM746676">
    <property type="protein sequence ID" value="CAN91429.1"/>
    <property type="molecule type" value="Genomic_DNA"/>
</dbReference>
<dbReference type="Proteomes" id="UP000002139">
    <property type="component" value="Chromosome"/>
</dbReference>
<accession>A9F6F2</accession>